<evidence type="ECO:0000256" key="9">
    <source>
        <dbReference type="ARBA" id="ARBA00023212"/>
    </source>
</evidence>
<reference evidence="16 17" key="1">
    <citation type="submission" date="2019-02" db="EMBL/GenBank/DDBJ databases">
        <title>Genome sequencing of the rare red list fungi Hericium alpestre (H. flagellum).</title>
        <authorList>
            <person name="Buettner E."/>
            <person name="Kellner H."/>
        </authorList>
    </citation>
    <scope>NUCLEOTIDE SEQUENCE [LARGE SCALE GENOMIC DNA]</scope>
    <source>
        <strain evidence="16 17">DSM 108284</strain>
    </source>
</reference>
<evidence type="ECO:0000256" key="1">
    <source>
        <dbReference type="ARBA" id="ARBA00004245"/>
    </source>
</evidence>
<keyword evidence="4" id="KW-0493">Microtubule</keyword>
<dbReference type="Gene3D" id="6.10.250.2520">
    <property type="match status" value="1"/>
</dbReference>
<comment type="similarity">
    <text evidence="10">Belongs to the TRAFAC class myosin-kinesin ATPase superfamily. Kinesin family.</text>
</comment>
<dbReference type="CDD" id="cd01233">
    <property type="entry name" value="PH_KIFIA_KIFIB"/>
    <property type="match status" value="1"/>
</dbReference>
<dbReference type="GO" id="GO:0005524">
    <property type="term" value="F:ATP binding"/>
    <property type="evidence" value="ECO:0007669"/>
    <property type="project" value="UniProtKB-UniRule"/>
</dbReference>
<keyword evidence="3" id="KW-0963">Cytoplasm</keyword>
<dbReference type="Pfam" id="PF00225">
    <property type="entry name" value="Kinesin"/>
    <property type="match status" value="1"/>
</dbReference>
<dbReference type="InterPro" id="IPR049780">
    <property type="entry name" value="PH_KIFIA_KIFIB"/>
</dbReference>
<dbReference type="Pfam" id="PF16183">
    <property type="entry name" value="Kinesin_assoc"/>
    <property type="match status" value="1"/>
</dbReference>
<dbReference type="OrthoDB" id="3176171at2759"/>
<evidence type="ECO:0000259" key="15">
    <source>
        <dbReference type="PROSITE" id="PS50067"/>
    </source>
</evidence>
<dbReference type="Gene3D" id="3.40.850.10">
    <property type="entry name" value="Kinesin motor domain"/>
    <property type="match status" value="1"/>
</dbReference>
<dbReference type="InterPro" id="IPR022140">
    <property type="entry name" value="Kinesin-like_KIF1-typ"/>
</dbReference>
<dbReference type="EMBL" id="SFCI01000006">
    <property type="protein sequence ID" value="TFY83857.1"/>
    <property type="molecule type" value="Genomic_DNA"/>
</dbReference>
<comment type="caution">
    <text evidence="16">The sequence shown here is derived from an EMBL/GenBank/DDBJ whole genome shotgun (WGS) entry which is preliminary data.</text>
</comment>
<evidence type="ECO:0000313" key="16">
    <source>
        <dbReference type="EMBL" id="TFY83857.1"/>
    </source>
</evidence>
<dbReference type="InterPro" id="IPR027417">
    <property type="entry name" value="P-loop_NTPase"/>
</dbReference>
<keyword evidence="2" id="KW-0813">Transport</keyword>
<dbReference type="STRING" id="135208.A0A4Z0ABU2"/>
<protein>
    <recommendedName>
        <fullName evidence="18">Kinesin-like protein</fullName>
    </recommendedName>
</protein>
<keyword evidence="5 10" id="KW-0547">Nucleotide-binding</keyword>
<dbReference type="GO" id="GO:0005874">
    <property type="term" value="C:microtubule"/>
    <property type="evidence" value="ECO:0007669"/>
    <property type="project" value="UniProtKB-KW"/>
</dbReference>
<sequence>METSKSSCDVDRSTRAVHFVLASILNDALIFICITELARGAKPLIRMQGNSTFLDPPEAGSTQDKARATERKTMAFSFDKSYWSAGPRDEPGYCSQQTLFDDLGKELLDHGFSGFNACILAYGQTGSGKSYRHVRAFFYSLSGTNMHAQHSMMGYGLDKGIIPQTCSELFVRVESKKAADPNLSFTVEVSYIEIYNEKVRDLLNPKNTGNLRVREHPSLGPYVEDLSKLVVNNYDEMMTLMDEGNKARTVAATNMNETSSRSHAVFTLILTMKRHDTDTNLDTEKVSRISLVDLAGSERANSTGATGQRLKEGANINKSLTTLGKVIAALATASSVEAPKKGGKKKAEEFVPYRDSVLTWLLKDSLGGNSKTAMIAAIAPADYEETLSTLRYADQAKKIKNKAVVNEDPNAKLVRELKEELEMLRARVSGGSSGEEVFDPKIPPEKQKVTYQAKDGTIKTVTKAELQEQLQTSEKLMQSLNETWEEKLERTQEVQKEREKALEELGITVEKNNVGVHTPKKMPHLVNLNEDPLMSECLIYQLRTGRTTVGRMDSDKPIQIRLSGDNILEEHCYFENTEGKVTLHAMQDGVTFLNGKQISPGQTYKLRSGFRIILGEHHVFRFNNPEEVRKQRDRATLKSSLQTSISAADLEGGGEGTRPHSPTASSAEMADVDWTYAKREAALARLGLDPALDSLPDEDLNKLYERITMVKTRRDHNIKSRPESSLSQADDVWSESGRPFSSDALTDDTSVDAMPSHGSPDMEGLKDVQNQLESQRNEFESRLQAISESTEAEDLKEEKDHMQHQLKLVQMQMKRLLDARSRGETELDMEAFEPVIYSARQLRLIKKVLDKWRTHRSFSMAEIVLSNAVLIKEANVISKELGKDATYNFTVASGGSLAAPSSSINTIAGLDEFGDVADPVLASATQPSVAVKVLDKRHNAIYVWSLDRLQQQVQRMRNLTTFIDRPSYSQHFSSEEPFYNSPPPEFSFIGNAMVSLAPLSRRLSSTCTAPIFCRYTAEAIGSCRVDIKLVNVVLSHKHTNSSATSTRPSSPAPNSLQPGSKVSFFLTVDSVKGLSGHDFSAIHLQVRLSSFVGSSLKAEEIFHSTALDLESGSPSELKFRRSFSIVATSKVLTHMRQGYAPIEFFASLRPQYLERMEHWDELREHKAYLPTRSGTPASDHTKSTIPQPMRRSETDFVMEQSHDVVAWLQIRELGPDGQYIPVPVISQGNLDPGAFSLHQGLQRRLVLTLTSNSGRQLPWAEMVRVRVGNVRLLDGKGRVHESSSKPLVMLALQQNQTNEFRPDGSGFLSAEALWDSSVHNSLLLNRVTPASQRVLLQVTWSIAVESCSDPVQFSMDMAVTMQTRDARPPSRILAMLSSTRILNKTSNVFHVRLSPPLTRSPKDLWRLDTSEKYVRGEEALGSWKPRGLSIVEDHSKLVTMERRASDVQAIRVILAVSPNGSQMPQANATVWGSEEVLQKSLELWQKKFGHRGEIVLSQEPSEADESGRSGGRDEKEFAESLQLISSTKLVPRSDVPTKRGHLSILLDASQDIWERRWFVLRRPYLHVYRHSNELEEVSVISLTGVNVESNPDMETLLGKQFTFTLFTASNSHALAAPSLKELHSWTSKLDPTRTLP</sequence>
<comment type="subcellular location">
    <subcellularLocation>
        <location evidence="1">Cytoplasm</location>
        <location evidence="1">Cytoskeleton</location>
    </subcellularLocation>
</comment>
<dbReference type="InterPro" id="IPR019821">
    <property type="entry name" value="Kinesin_motor_CS"/>
</dbReference>
<dbReference type="SMART" id="SM00129">
    <property type="entry name" value="KISc"/>
    <property type="match status" value="1"/>
</dbReference>
<proteinExistence type="inferred from homology"/>
<dbReference type="FunFam" id="3.40.850.10:FF:000047">
    <property type="entry name" value="Kinesin family protein"/>
    <property type="match status" value="1"/>
</dbReference>
<dbReference type="PRINTS" id="PR00380">
    <property type="entry name" value="KINESINHEAVY"/>
</dbReference>
<dbReference type="SMART" id="SM00233">
    <property type="entry name" value="PH"/>
    <property type="match status" value="1"/>
</dbReference>
<feature type="binding site" evidence="10">
    <location>
        <begin position="123"/>
        <end position="130"/>
    </location>
    <ligand>
        <name>ATP</name>
        <dbReference type="ChEBI" id="CHEBI:30616"/>
    </ligand>
</feature>
<evidence type="ECO:0000256" key="3">
    <source>
        <dbReference type="ARBA" id="ARBA00022490"/>
    </source>
</evidence>
<dbReference type="Proteomes" id="UP000298061">
    <property type="component" value="Unassembled WGS sequence"/>
</dbReference>
<dbReference type="SUPFAM" id="SSF52540">
    <property type="entry name" value="P-loop containing nucleoside triphosphate hydrolases"/>
    <property type="match status" value="1"/>
</dbReference>
<feature type="domain" description="FHA" evidence="14">
    <location>
        <begin position="547"/>
        <end position="598"/>
    </location>
</feature>
<dbReference type="Gene3D" id="2.60.200.20">
    <property type="match status" value="1"/>
</dbReference>
<evidence type="ECO:0000256" key="5">
    <source>
        <dbReference type="ARBA" id="ARBA00022741"/>
    </source>
</evidence>
<dbReference type="InterPro" id="IPR001849">
    <property type="entry name" value="PH_domain"/>
</dbReference>
<feature type="region of interest" description="Disordered" evidence="12">
    <location>
        <begin position="634"/>
        <end position="667"/>
    </location>
</feature>
<dbReference type="PANTHER" id="PTHR47117">
    <property type="entry name" value="STAR-RELATED LIPID TRANSFER PROTEIN 9"/>
    <property type="match status" value="1"/>
</dbReference>
<dbReference type="PROSITE" id="PS00411">
    <property type="entry name" value="KINESIN_MOTOR_1"/>
    <property type="match status" value="1"/>
</dbReference>
<feature type="compositionally biased region" description="Polar residues" evidence="12">
    <location>
        <begin position="637"/>
        <end position="646"/>
    </location>
</feature>
<evidence type="ECO:0000256" key="6">
    <source>
        <dbReference type="ARBA" id="ARBA00022840"/>
    </source>
</evidence>
<dbReference type="InterPro" id="IPR011993">
    <property type="entry name" value="PH-like_dom_sf"/>
</dbReference>
<dbReference type="Pfam" id="PF12423">
    <property type="entry name" value="KIF1B"/>
    <property type="match status" value="1"/>
</dbReference>
<dbReference type="InterPro" id="IPR001752">
    <property type="entry name" value="Kinesin_motor_dom"/>
</dbReference>
<evidence type="ECO:0000256" key="8">
    <source>
        <dbReference type="ARBA" id="ARBA00023175"/>
    </source>
</evidence>
<keyword evidence="9" id="KW-0206">Cytoskeleton</keyword>
<dbReference type="InterPro" id="IPR008984">
    <property type="entry name" value="SMAD_FHA_dom_sf"/>
</dbReference>
<dbReference type="InterPro" id="IPR022164">
    <property type="entry name" value="Kinesin-like"/>
</dbReference>
<feature type="coiled-coil region" evidence="11">
    <location>
        <begin position="463"/>
        <end position="505"/>
    </location>
</feature>
<gene>
    <name evidence="16" type="ORF">EWM64_g137</name>
</gene>
<feature type="domain" description="PH" evidence="13">
    <location>
        <begin position="1535"/>
        <end position="1634"/>
    </location>
</feature>
<organism evidence="16 17">
    <name type="scientific">Hericium alpestre</name>
    <dbReference type="NCBI Taxonomy" id="135208"/>
    <lineage>
        <taxon>Eukaryota</taxon>
        <taxon>Fungi</taxon>
        <taxon>Dikarya</taxon>
        <taxon>Basidiomycota</taxon>
        <taxon>Agaricomycotina</taxon>
        <taxon>Agaricomycetes</taxon>
        <taxon>Russulales</taxon>
        <taxon>Hericiaceae</taxon>
        <taxon>Hericium</taxon>
    </lineage>
</organism>
<dbReference type="InterPro" id="IPR036961">
    <property type="entry name" value="Kinesin_motor_dom_sf"/>
</dbReference>
<evidence type="ECO:0000313" key="17">
    <source>
        <dbReference type="Proteomes" id="UP000298061"/>
    </source>
</evidence>
<evidence type="ECO:0000256" key="11">
    <source>
        <dbReference type="SAM" id="Coils"/>
    </source>
</evidence>
<feature type="domain" description="Kinesin motor" evidence="15">
    <location>
        <begin position="31"/>
        <end position="399"/>
    </location>
</feature>
<accession>A0A4Z0ABU2</accession>
<dbReference type="Pfam" id="PF12473">
    <property type="entry name" value="DUF3694"/>
    <property type="match status" value="1"/>
</dbReference>
<dbReference type="Gene3D" id="2.30.29.30">
    <property type="entry name" value="Pleckstrin-homology domain (PH domain)/Phosphotyrosine-binding domain (PTB)"/>
    <property type="match status" value="1"/>
</dbReference>
<dbReference type="PROSITE" id="PS50003">
    <property type="entry name" value="PH_DOMAIN"/>
    <property type="match status" value="1"/>
</dbReference>
<evidence type="ECO:0000256" key="12">
    <source>
        <dbReference type="SAM" id="MobiDB-lite"/>
    </source>
</evidence>
<dbReference type="SUPFAM" id="SSF50729">
    <property type="entry name" value="PH domain-like"/>
    <property type="match status" value="1"/>
</dbReference>
<dbReference type="SUPFAM" id="SSF49879">
    <property type="entry name" value="SMAD/FHA domain"/>
    <property type="match status" value="1"/>
</dbReference>
<feature type="region of interest" description="Disordered" evidence="12">
    <location>
        <begin position="715"/>
        <end position="764"/>
    </location>
</feature>
<dbReference type="Pfam" id="PF00498">
    <property type="entry name" value="FHA"/>
    <property type="match status" value="1"/>
</dbReference>
<dbReference type="GO" id="GO:0008574">
    <property type="term" value="F:plus-end-directed microtubule motor activity"/>
    <property type="evidence" value="ECO:0007669"/>
    <property type="project" value="UniProtKB-ARBA"/>
</dbReference>
<evidence type="ECO:0000256" key="7">
    <source>
        <dbReference type="ARBA" id="ARBA00023054"/>
    </source>
</evidence>
<dbReference type="GO" id="GO:0047496">
    <property type="term" value="P:vesicle transport along microtubule"/>
    <property type="evidence" value="ECO:0007669"/>
    <property type="project" value="UniProtKB-ARBA"/>
</dbReference>
<dbReference type="CDD" id="cd01365">
    <property type="entry name" value="KISc_KIF1A_KIF1B"/>
    <property type="match status" value="1"/>
</dbReference>
<dbReference type="GO" id="GO:0005546">
    <property type="term" value="F:phosphatidylinositol-4,5-bisphosphate binding"/>
    <property type="evidence" value="ECO:0007669"/>
    <property type="project" value="UniProtKB-ARBA"/>
</dbReference>
<keyword evidence="8 10" id="KW-0505">Motor protein</keyword>
<keyword evidence="7 11" id="KW-0175">Coiled coil</keyword>
<evidence type="ECO:0000256" key="2">
    <source>
        <dbReference type="ARBA" id="ARBA00022448"/>
    </source>
</evidence>
<dbReference type="InterPro" id="IPR032405">
    <property type="entry name" value="Kinesin_assoc"/>
</dbReference>
<evidence type="ECO:0000259" key="14">
    <source>
        <dbReference type="PROSITE" id="PS50006"/>
    </source>
</evidence>
<keyword evidence="6 10" id="KW-0067">ATP-binding</keyword>
<dbReference type="Pfam" id="PF00169">
    <property type="entry name" value="PH"/>
    <property type="match status" value="1"/>
</dbReference>
<evidence type="ECO:0000259" key="13">
    <source>
        <dbReference type="PROSITE" id="PS50003"/>
    </source>
</evidence>
<dbReference type="PROSITE" id="PS50067">
    <property type="entry name" value="KINESIN_MOTOR_2"/>
    <property type="match status" value="1"/>
</dbReference>
<dbReference type="InterPro" id="IPR000253">
    <property type="entry name" value="FHA_dom"/>
</dbReference>
<evidence type="ECO:0000256" key="10">
    <source>
        <dbReference type="PROSITE-ProRule" id="PRU00283"/>
    </source>
</evidence>
<keyword evidence="17" id="KW-1185">Reference proteome</keyword>
<dbReference type="GO" id="GO:0008017">
    <property type="term" value="F:microtubule binding"/>
    <property type="evidence" value="ECO:0007669"/>
    <property type="project" value="InterPro"/>
</dbReference>
<evidence type="ECO:0000256" key="4">
    <source>
        <dbReference type="ARBA" id="ARBA00022701"/>
    </source>
</evidence>
<dbReference type="PROSITE" id="PS50006">
    <property type="entry name" value="FHA_DOMAIN"/>
    <property type="match status" value="1"/>
</dbReference>
<evidence type="ECO:0008006" key="18">
    <source>
        <dbReference type="Google" id="ProtNLM"/>
    </source>
</evidence>
<name>A0A4Z0ABU2_9AGAM</name>